<comment type="caution">
    <text evidence="1">The sequence shown here is derived from an EMBL/GenBank/DDBJ whole genome shotgun (WGS) entry which is preliminary data.</text>
</comment>
<dbReference type="PANTHER" id="PTHR33559:SF1">
    <property type="entry name" value="PROTEASOME ASSEMBLY CHAPERONE 4"/>
    <property type="match status" value="1"/>
</dbReference>
<accession>A0A9Q0IIJ0</accession>
<name>A0A9Q0IIJ0_9TELE</name>
<proteinExistence type="predicted"/>
<dbReference type="AlphaFoldDB" id="A0A9Q0IIJ0"/>
<dbReference type="GO" id="GO:0043248">
    <property type="term" value="P:proteasome assembly"/>
    <property type="evidence" value="ECO:0007669"/>
    <property type="project" value="InterPro"/>
</dbReference>
<evidence type="ECO:0008006" key="3">
    <source>
        <dbReference type="Google" id="ProtNLM"/>
    </source>
</evidence>
<dbReference type="Pfam" id="PF16093">
    <property type="entry name" value="PAC4"/>
    <property type="match status" value="1"/>
</dbReference>
<gene>
    <name evidence="1" type="ORF">NHX12_033283</name>
</gene>
<sequence>MNVAECDRGALHTITVHDFSARLSEQVIHFHVMRLDGGFLLWVGTSPTLSNLAVSMNSKFDAMPISMLLMGDQSETAPNALAQRLAKKTKKQVFVSYNLPVVNSNLALQVESRIKTEMENHPEHF</sequence>
<dbReference type="Proteomes" id="UP001148018">
    <property type="component" value="Unassembled WGS sequence"/>
</dbReference>
<dbReference type="InterPro" id="IPR032157">
    <property type="entry name" value="PAC4"/>
</dbReference>
<dbReference type="PANTHER" id="PTHR33559">
    <property type="entry name" value="PROTEASOME ASSEMBLY CHAPERONE 4"/>
    <property type="match status" value="1"/>
</dbReference>
<protein>
    <recommendedName>
        <fullName evidence="3">Proteasome assembly chaperone 4</fullName>
    </recommendedName>
</protein>
<reference evidence="1" key="1">
    <citation type="submission" date="2022-07" db="EMBL/GenBank/DDBJ databases">
        <title>Chromosome-level genome of Muraenolepis orangiensis.</title>
        <authorList>
            <person name="Kim J."/>
        </authorList>
    </citation>
    <scope>NUCLEOTIDE SEQUENCE</scope>
    <source>
        <strain evidence="1">KU_S4_2022</strain>
        <tissue evidence="1">Muscle</tissue>
    </source>
</reference>
<keyword evidence="2" id="KW-1185">Reference proteome</keyword>
<evidence type="ECO:0000313" key="2">
    <source>
        <dbReference type="Proteomes" id="UP001148018"/>
    </source>
</evidence>
<dbReference type="EMBL" id="JANIIK010000048">
    <property type="protein sequence ID" value="KAJ3599320.1"/>
    <property type="molecule type" value="Genomic_DNA"/>
</dbReference>
<organism evidence="1 2">
    <name type="scientific">Muraenolepis orangiensis</name>
    <name type="common">Patagonian moray cod</name>
    <dbReference type="NCBI Taxonomy" id="630683"/>
    <lineage>
        <taxon>Eukaryota</taxon>
        <taxon>Metazoa</taxon>
        <taxon>Chordata</taxon>
        <taxon>Craniata</taxon>
        <taxon>Vertebrata</taxon>
        <taxon>Euteleostomi</taxon>
        <taxon>Actinopterygii</taxon>
        <taxon>Neopterygii</taxon>
        <taxon>Teleostei</taxon>
        <taxon>Neoteleostei</taxon>
        <taxon>Acanthomorphata</taxon>
        <taxon>Zeiogadaria</taxon>
        <taxon>Gadariae</taxon>
        <taxon>Gadiformes</taxon>
        <taxon>Muraenolepidoidei</taxon>
        <taxon>Muraenolepididae</taxon>
        <taxon>Muraenolepis</taxon>
    </lineage>
</organism>
<evidence type="ECO:0000313" key="1">
    <source>
        <dbReference type="EMBL" id="KAJ3599320.1"/>
    </source>
</evidence>
<dbReference type="OrthoDB" id="368507at2759"/>